<dbReference type="RefSeq" id="WP_285522716.1">
    <property type="nucleotide sequence ID" value="NZ_JASNGB010000052.1"/>
</dbReference>
<evidence type="ECO:0000313" key="5">
    <source>
        <dbReference type="Proteomes" id="UP001302059"/>
    </source>
</evidence>
<proteinExistence type="predicted"/>
<comment type="caution">
    <text evidence="4">The sequence shown here is derived from an EMBL/GenBank/DDBJ whole genome shotgun (WGS) entry which is preliminary data.</text>
</comment>
<dbReference type="InterPro" id="IPR000182">
    <property type="entry name" value="GNAT_dom"/>
</dbReference>
<name>A0ABT7JG24_9DEIO</name>
<reference evidence="4 5" key="1">
    <citation type="submission" date="2023-05" db="EMBL/GenBank/DDBJ databases">
        <authorList>
            <person name="Gao F."/>
        </authorList>
    </citation>
    <scope>NUCLEOTIDE SEQUENCE [LARGE SCALE GENOMIC DNA]</scope>
    <source>
        <strain evidence="4 5">MIMF12</strain>
    </source>
</reference>
<protein>
    <submittedName>
        <fullName evidence="4">GNAT family N-acetyltransferase</fullName>
        <ecNumber evidence="4">2.3.1.-</ecNumber>
    </submittedName>
</protein>
<dbReference type="InterPro" id="IPR050832">
    <property type="entry name" value="Bact_Acetyltransf"/>
</dbReference>
<organism evidence="4 5">
    <name type="scientific">Deinococcus rhizophilus</name>
    <dbReference type="NCBI Taxonomy" id="3049544"/>
    <lineage>
        <taxon>Bacteria</taxon>
        <taxon>Thermotogati</taxon>
        <taxon>Deinococcota</taxon>
        <taxon>Deinococci</taxon>
        <taxon>Deinococcales</taxon>
        <taxon>Deinococcaceae</taxon>
        <taxon>Deinococcus</taxon>
    </lineage>
</organism>
<dbReference type="Pfam" id="PF00583">
    <property type="entry name" value="Acetyltransf_1"/>
    <property type="match status" value="1"/>
</dbReference>
<evidence type="ECO:0000256" key="1">
    <source>
        <dbReference type="ARBA" id="ARBA00022679"/>
    </source>
</evidence>
<evidence type="ECO:0000313" key="4">
    <source>
        <dbReference type="EMBL" id="MDL2344011.1"/>
    </source>
</evidence>
<feature type="domain" description="N-acetyltransferase" evidence="3">
    <location>
        <begin position="1"/>
        <end position="156"/>
    </location>
</feature>
<dbReference type="Gene3D" id="3.40.630.30">
    <property type="match status" value="1"/>
</dbReference>
<dbReference type="PROSITE" id="PS51186">
    <property type="entry name" value="GNAT"/>
    <property type="match status" value="1"/>
</dbReference>
<dbReference type="SUPFAM" id="SSF55729">
    <property type="entry name" value="Acyl-CoA N-acyltransferases (Nat)"/>
    <property type="match status" value="1"/>
</dbReference>
<dbReference type="EMBL" id="JASNGB010000052">
    <property type="protein sequence ID" value="MDL2344011.1"/>
    <property type="molecule type" value="Genomic_DNA"/>
</dbReference>
<dbReference type="GO" id="GO:0016746">
    <property type="term" value="F:acyltransferase activity"/>
    <property type="evidence" value="ECO:0007669"/>
    <property type="project" value="UniProtKB-KW"/>
</dbReference>
<dbReference type="Proteomes" id="UP001302059">
    <property type="component" value="Unassembled WGS sequence"/>
</dbReference>
<dbReference type="InterPro" id="IPR016181">
    <property type="entry name" value="Acyl_CoA_acyltransferase"/>
</dbReference>
<accession>A0ABT7JG24</accession>
<keyword evidence="2 4" id="KW-0012">Acyltransferase</keyword>
<dbReference type="PANTHER" id="PTHR43877">
    <property type="entry name" value="AMINOALKYLPHOSPHONATE N-ACETYLTRANSFERASE-RELATED-RELATED"/>
    <property type="match status" value="1"/>
</dbReference>
<keyword evidence="5" id="KW-1185">Reference proteome</keyword>
<evidence type="ECO:0000259" key="3">
    <source>
        <dbReference type="PROSITE" id="PS51186"/>
    </source>
</evidence>
<sequence length="168" mass="18577">MQTRPARSDDFAQLRPMLLDMGFVEDGAALEARFPAFCDAPDSLLLVAEAESGAGGEAGELLGYAWVQDYGPHLRSGDSHRTAKLHDLYTLPAARRRGVARALMEGVESWARGRPLRYVFWYANQREAGRAYQAMGHQPAPSGQEGYDFYEIDLGDPALRQPHPLRGS</sequence>
<dbReference type="EC" id="2.3.1.-" evidence="4"/>
<gene>
    <name evidence="4" type="ORF">QOL99_07580</name>
</gene>
<evidence type="ECO:0000256" key="2">
    <source>
        <dbReference type="ARBA" id="ARBA00023315"/>
    </source>
</evidence>
<keyword evidence="1 4" id="KW-0808">Transferase</keyword>